<keyword evidence="2 6" id="KW-0808">Transferase</keyword>
<dbReference type="InterPro" id="IPR006000">
    <property type="entry name" value="Xylulokinase"/>
</dbReference>
<keyword evidence="11" id="KW-1185">Reference proteome</keyword>
<evidence type="ECO:0000259" key="8">
    <source>
        <dbReference type="Pfam" id="PF00370"/>
    </source>
</evidence>
<proteinExistence type="inferred from homology"/>
<organism evidence="10 11">
    <name type="scientific">Pseudahrensia aquimaris</name>
    <dbReference type="NCBI Taxonomy" id="744461"/>
    <lineage>
        <taxon>Bacteria</taxon>
        <taxon>Pseudomonadati</taxon>
        <taxon>Pseudomonadota</taxon>
        <taxon>Alphaproteobacteria</taxon>
        <taxon>Hyphomicrobiales</taxon>
        <taxon>Ahrensiaceae</taxon>
        <taxon>Pseudahrensia</taxon>
    </lineage>
</organism>
<dbReference type="GO" id="GO:0004856">
    <property type="term" value="F:D-xylulokinase activity"/>
    <property type="evidence" value="ECO:0007669"/>
    <property type="project" value="UniProtKB-EC"/>
</dbReference>
<evidence type="ECO:0000256" key="7">
    <source>
        <dbReference type="RuleBase" id="RU364073"/>
    </source>
</evidence>
<gene>
    <name evidence="6 7 10" type="primary">xylB</name>
    <name evidence="10" type="ORF">ACFQ14_13090</name>
</gene>
<feature type="binding site" evidence="6">
    <location>
        <begin position="79"/>
        <end position="80"/>
    </location>
    <ligand>
        <name>substrate</name>
    </ligand>
</feature>
<comment type="function">
    <text evidence="6">Catalyzes the phosphorylation of D-xylulose to D-xylulose 5-phosphate.</text>
</comment>
<dbReference type="SUPFAM" id="SSF53067">
    <property type="entry name" value="Actin-like ATPase domain"/>
    <property type="match status" value="2"/>
</dbReference>
<name>A0ABW3FIL9_9HYPH</name>
<dbReference type="HAMAP" id="MF_02220">
    <property type="entry name" value="XylB"/>
    <property type="match status" value="1"/>
</dbReference>
<comment type="catalytic activity">
    <reaction evidence="6 7">
        <text>D-xylulose + ATP = D-xylulose 5-phosphate + ADP + H(+)</text>
        <dbReference type="Rhea" id="RHEA:10964"/>
        <dbReference type="ChEBI" id="CHEBI:15378"/>
        <dbReference type="ChEBI" id="CHEBI:17140"/>
        <dbReference type="ChEBI" id="CHEBI:30616"/>
        <dbReference type="ChEBI" id="CHEBI:57737"/>
        <dbReference type="ChEBI" id="CHEBI:456216"/>
        <dbReference type="EC" id="2.7.1.17"/>
    </reaction>
</comment>
<dbReference type="InterPro" id="IPR018485">
    <property type="entry name" value="FGGY_C"/>
</dbReference>
<feature type="site" description="Important for activity" evidence="6">
    <location>
        <position position="6"/>
    </location>
</feature>
<dbReference type="Pfam" id="PF02782">
    <property type="entry name" value="FGGY_C"/>
    <property type="match status" value="1"/>
</dbReference>
<evidence type="ECO:0000256" key="4">
    <source>
        <dbReference type="ARBA" id="ARBA00022777"/>
    </source>
</evidence>
<dbReference type="PIRSF" id="PIRSF000538">
    <property type="entry name" value="GlpK"/>
    <property type="match status" value="1"/>
</dbReference>
<dbReference type="PANTHER" id="PTHR43095">
    <property type="entry name" value="SUGAR KINASE"/>
    <property type="match status" value="1"/>
</dbReference>
<dbReference type="EMBL" id="JBHTJV010000012">
    <property type="protein sequence ID" value="MFD0917343.1"/>
    <property type="molecule type" value="Genomic_DNA"/>
</dbReference>
<evidence type="ECO:0000256" key="2">
    <source>
        <dbReference type="ARBA" id="ARBA00022679"/>
    </source>
</evidence>
<feature type="domain" description="Carbohydrate kinase FGGY C-terminal" evidence="9">
    <location>
        <begin position="253"/>
        <end position="434"/>
    </location>
</feature>
<dbReference type="Proteomes" id="UP001597101">
    <property type="component" value="Unassembled WGS sequence"/>
</dbReference>
<dbReference type="InterPro" id="IPR000577">
    <property type="entry name" value="Carb_kinase_FGGY"/>
</dbReference>
<evidence type="ECO:0000256" key="6">
    <source>
        <dbReference type="HAMAP-Rule" id="MF_02220"/>
    </source>
</evidence>
<keyword evidence="6 7" id="KW-0859">Xylose metabolism</keyword>
<dbReference type="RefSeq" id="WP_377213205.1">
    <property type="nucleotide sequence ID" value="NZ_JBHTJV010000012.1"/>
</dbReference>
<keyword evidence="3 6" id="KW-0547">Nucleotide-binding</keyword>
<dbReference type="InterPro" id="IPR018484">
    <property type="entry name" value="FGGY_N"/>
</dbReference>
<keyword evidence="6 7" id="KW-0119">Carbohydrate metabolism</keyword>
<dbReference type="CDD" id="cd07808">
    <property type="entry name" value="ASKHA_NBD_FGGY_EcXK-like"/>
    <property type="match status" value="1"/>
</dbReference>
<evidence type="ECO:0000259" key="9">
    <source>
        <dbReference type="Pfam" id="PF02782"/>
    </source>
</evidence>
<keyword evidence="4 6" id="KW-0418">Kinase</keyword>
<dbReference type="NCBIfam" id="TIGR01312">
    <property type="entry name" value="XylB"/>
    <property type="match status" value="1"/>
</dbReference>
<dbReference type="InterPro" id="IPR043129">
    <property type="entry name" value="ATPase_NBD"/>
</dbReference>
<dbReference type="PANTHER" id="PTHR43095:SF6">
    <property type="entry name" value="XYLULOSE KINASE"/>
    <property type="match status" value="1"/>
</dbReference>
<evidence type="ECO:0000313" key="10">
    <source>
        <dbReference type="EMBL" id="MFD0917343.1"/>
    </source>
</evidence>
<dbReference type="Pfam" id="PF00370">
    <property type="entry name" value="FGGY_N"/>
    <property type="match status" value="1"/>
</dbReference>
<feature type="domain" description="Carbohydrate kinase FGGY N-terminal" evidence="8">
    <location>
        <begin position="1"/>
        <end position="243"/>
    </location>
</feature>
<reference evidence="11" key="1">
    <citation type="journal article" date="2019" name="Int. J. Syst. Evol. Microbiol.">
        <title>The Global Catalogue of Microorganisms (GCM) 10K type strain sequencing project: providing services to taxonomists for standard genome sequencing and annotation.</title>
        <authorList>
            <consortium name="The Broad Institute Genomics Platform"/>
            <consortium name="The Broad Institute Genome Sequencing Center for Infectious Disease"/>
            <person name="Wu L."/>
            <person name="Ma J."/>
        </authorList>
    </citation>
    <scope>NUCLEOTIDE SEQUENCE [LARGE SCALE GENOMIC DNA]</scope>
    <source>
        <strain evidence="11">CCUG 60023</strain>
    </source>
</reference>
<dbReference type="EC" id="2.7.1.17" evidence="6 7"/>
<keyword evidence="5 6" id="KW-0067">ATP-binding</keyword>
<comment type="caution">
    <text evidence="10">The sequence shown here is derived from an EMBL/GenBank/DDBJ whole genome shotgun (WGS) entry which is preliminary data.</text>
</comment>
<accession>A0ABW3FIL9</accession>
<protein>
    <recommendedName>
        <fullName evidence="6 7">Xylulose kinase</fullName>
        <shortName evidence="6 7">Xylulokinase</shortName>
        <ecNumber evidence="6 7">2.7.1.17</ecNumber>
    </recommendedName>
</protein>
<dbReference type="InterPro" id="IPR050406">
    <property type="entry name" value="FGGY_Carb_Kinase"/>
</dbReference>
<sequence>MYLGIDIGTSAVKALVVDKDQTVLATSDAPLKVSQPQAGWSEQSPEDWWATTQICCSKLAQLLGARWGDIQAIGLSGQMHGAVLLNAHHKVLRPAILWNDGRSAPQCDEMNAALGDIETTAGITAMPGFTAPKVLWCAQNEPEIHHAIAHILLPKDYVGLCLTGEMATDMADAAGTLWLNQKLRQWDDSLCAASATDPVWLPKLHEGTQITGGLSASAAESLALKAGIPVAAGGGDAAAGALGIGAVNEGDAFVSLGTSGQLFVANERYKPAPQTAVHCYAHCVPDRWFQMAAMLNGASPMSWLADFLSQDIASLLTKAEAASDAPLFLPYLTGERTPHNDANIRGSFYGLTPSTDGGSAMRSVVDAIAYTFCDARECLEQAGSPISTVAAIGGGSRSNFVLQTMSDAMDVTIQRYVGSETGPALGAARLAMVATGNHTLAEVALKPAFDRAFTPRANQAANHAQRLEQWRAMYRALQPLSLAKFGKTP</sequence>
<evidence type="ECO:0000256" key="1">
    <source>
        <dbReference type="ARBA" id="ARBA00009156"/>
    </source>
</evidence>
<feature type="active site" description="Proton acceptor" evidence="6">
    <location>
        <position position="236"/>
    </location>
</feature>
<comment type="similarity">
    <text evidence="1 6 7">Belongs to the FGGY kinase family.</text>
</comment>
<dbReference type="Gene3D" id="3.30.420.40">
    <property type="match status" value="2"/>
</dbReference>
<evidence type="ECO:0000256" key="5">
    <source>
        <dbReference type="ARBA" id="ARBA00022840"/>
    </source>
</evidence>
<evidence type="ECO:0000313" key="11">
    <source>
        <dbReference type="Proteomes" id="UP001597101"/>
    </source>
</evidence>
<evidence type="ECO:0000256" key="3">
    <source>
        <dbReference type="ARBA" id="ARBA00022741"/>
    </source>
</evidence>